<keyword evidence="3" id="KW-1185">Reference proteome</keyword>
<evidence type="ECO:0000256" key="1">
    <source>
        <dbReference type="SAM" id="MobiDB-lite"/>
    </source>
</evidence>
<sequence length="279" mass="30749">MASTIPNEPPPSYEATSSTPQDPSRLRVPHKTRSGIPPEHRRSMEDESRPLPTGWLRQYDPETHHQFFVDQHASPPRSIWHHPYDDEEYLSALDPSERDRIASLHPVPNHADMVAESSDDDTQFRHDAPLPPREEAPTGAKKLGRKMKDKLTSSTHEQRQQERAQRDEAEAKAYAQHRAFRAAMAKAAETGEPQLLGKDKDGKDVFVEPPGPGPYGYGGGGYGYNPYARGMYGRPNAGYMRPGYGYGRPYGGGYGGGMGMPLMGLGGIGGGMMMGSLLF</sequence>
<feature type="region of interest" description="Disordered" evidence="1">
    <location>
        <begin position="1"/>
        <end position="58"/>
    </location>
</feature>
<feature type="compositionally biased region" description="Basic and acidic residues" evidence="1">
    <location>
        <begin position="156"/>
        <end position="171"/>
    </location>
</feature>
<organism evidence="2 3">
    <name type="scientific">Lachnellula hyalina</name>
    <dbReference type="NCBI Taxonomy" id="1316788"/>
    <lineage>
        <taxon>Eukaryota</taxon>
        <taxon>Fungi</taxon>
        <taxon>Dikarya</taxon>
        <taxon>Ascomycota</taxon>
        <taxon>Pezizomycotina</taxon>
        <taxon>Leotiomycetes</taxon>
        <taxon>Helotiales</taxon>
        <taxon>Lachnaceae</taxon>
        <taxon>Lachnellula</taxon>
    </lineage>
</organism>
<dbReference type="EMBL" id="QGMH01000020">
    <property type="protein sequence ID" value="TVY29218.1"/>
    <property type="molecule type" value="Genomic_DNA"/>
</dbReference>
<name>A0A8H8R628_9HELO</name>
<gene>
    <name evidence="2" type="ORF">LHYA1_G002887</name>
</gene>
<evidence type="ECO:0008006" key="4">
    <source>
        <dbReference type="Google" id="ProtNLM"/>
    </source>
</evidence>
<feature type="region of interest" description="Disordered" evidence="1">
    <location>
        <begin position="91"/>
        <end position="175"/>
    </location>
</feature>
<feature type="compositionally biased region" description="Basic and acidic residues" evidence="1">
    <location>
        <begin position="122"/>
        <end position="136"/>
    </location>
</feature>
<dbReference type="AlphaFoldDB" id="A0A8H8R628"/>
<dbReference type="Proteomes" id="UP000431533">
    <property type="component" value="Unassembled WGS sequence"/>
</dbReference>
<comment type="caution">
    <text evidence="2">The sequence shown here is derived from an EMBL/GenBank/DDBJ whole genome shotgun (WGS) entry which is preliminary data.</text>
</comment>
<dbReference type="RefSeq" id="XP_031008006.1">
    <property type="nucleotide sequence ID" value="XM_031147861.1"/>
</dbReference>
<dbReference type="GeneID" id="41983085"/>
<evidence type="ECO:0000313" key="3">
    <source>
        <dbReference type="Proteomes" id="UP000431533"/>
    </source>
</evidence>
<proteinExistence type="predicted"/>
<dbReference type="OrthoDB" id="2367685at2759"/>
<protein>
    <recommendedName>
        <fullName evidence="4">WW domain-containing protein</fullName>
    </recommendedName>
</protein>
<reference evidence="2 3" key="1">
    <citation type="submission" date="2018-05" db="EMBL/GenBank/DDBJ databases">
        <title>Genome sequencing and assembly of the regulated plant pathogen Lachnellula willkommii and related sister species for the development of diagnostic species identification markers.</title>
        <authorList>
            <person name="Giroux E."/>
            <person name="Bilodeau G."/>
        </authorList>
    </citation>
    <scope>NUCLEOTIDE SEQUENCE [LARGE SCALE GENOMIC DNA]</scope>
    <source>
        <strain evidence="2 3">CBS 185.66</strain>
    </source>
</reference>
<accession>A0A8H8R628</accession>
<feature type="compositionally biased region" description="Basic and acidic residues" evidence="1">
    <location>
        <begin position="38"/>
        <end position="49"/>
    </location>
</feature>
<evidence type="ECO:0000313" key="2">
    <source>
        <dbReference type="EMBL" id="TVY29218.1"/>
    </source>
</evidence>